<gene>
    <name evidence="9" type="ORF">GB883_20595</name>
</gene>
<keyword evidence="6 8" id="KW-0472">Membrane</keyword>
<reference evidence="9 10" key="1">
    <citation type="submission" date="2019-10" db="EMBL/GenBank/DDBJ databases">
        <title>Georgenia wutianyii sp. nov. and Georgenia yuyongxinii sp. nov. isolated from plateau pika (Ochotona curzoniae) in the Qinghai-Tibet plateau of China.</title>
        <authorList>
            <person name="Tian Z."/>
        </authorList>
    </citation>
    <scope>NUCLEOTIDE SEQUENCE [LARGE SCALE GENOMIC DNA]</scope>
    <source>
        <strain evidence="9 10">DSM 21501</strain>
    </source>
</reference>
<feature type="transmembrane region" description="Helical" evidence="8">
    <location>
        <begin position="29"/>
        <end position="50"/>
    </location>
</feature>
<sequence>MAWVVLILSGLLEAGWALCLKASEGFSKLWPTLGFLVLAVASFAGLAYALRTLPVGTAYAVWTGVGASITAIVGMAFLQEGVSVLKLVSLVLIVAGIVGLNLAENGAALALPENVGR</sequence>
<evidence type="ECO:0000256" key="6">
    <source>
        <dbReference type="ARBA" id="ARBA00023136"/>
    </source>
</evidence>
<keyword evidence="5 8" id="KW-1133">Transmembrane helix</keyword>
<evidence type="ECO:0000256" key="5">
    <source>
        <dbReference type="ARBA" id="ARBA00022989"/>
    </source>
</evidence>
<evidence type="ECO:0000256" key="8">
    <source>
        <dbReference type="SAM" id="Phobius"/>
    </source>
</evidence>
<dbReference type="GO" id="GO:0005886">
    <property type="term" value="C:plasma membrane"/>
    <property type="evidence" value="ECO:0007669"/>
    <property type="project" value="UniProtKB-SubCell"/>
</dbReference>
<accession>A0A7J5UIJ1</accession>
<evidence type="ECO:0000256" key="2">
    <source>
        <dbReference type="ARBA" id="ARBA00022448"/>
    </source>
</evidence>
<keyword evidence="4 7" id="KW-0812">Transmembrane</keyword>
<dbReference type="FunFam" id="1.10.3730.20:FF:000001">
    <property type="entry name" value="Quaternary ammonium compound resistance transporter SugE"/>
    <property type="match status" value="1"/>
</dbReference>
<feature type="transmembrane region" description="Helical" evidence="8">
    <location>
        <begin position="84"/>
        <end position="103"/>
    </location>
</feature>
<keyword evidence="2" id="KW-0813">Transport</keyword>
<dbReference type="SUPFAM" id="SSF103481">
    <property type="entry name" value="Multidrug resistance efflux transporter EmrE"/>
    <property type="match status" value="1"/>
</dbReference>
<dbReference type="EMBL" id="WHJE01000227">
    <property type="protein sequence ID" value="KAE8762199.1"/>
    <property type="molecule type" value="Genomic_DNA"/>
</dbReference>
<dbReference type="Pfam" id="PF00893">
    <property type="entry name" value="Multi_Drug_Res"/>
    <property type="match status" value="1"/>
</dbReference>
<dbReference type="PANTHER" id="PTHR30561:SF0">
    <property type="entry name" value="GUANIDINIUM EXPORTER"/>
    <property type="match status" value="1"/>
</dbReference>
<dbReference type="Proteomes" id="UP000451860">
    <property type="component" value="Unassembled WGS sequence"/>
</dbReference>
<proteinExistence type="inferred from homology"/>
<dbReference type="RefSeq" id="WP_152204102.1">
    <property type="nucleotide sequence ID" value="NZ_VUKF01000042.1"/>
</dbReference>
<comment type="subcellular location">
    <subcellularLocation>
        <location evidence="1 7">Cell membrane</location>
        <topology evidence="1 7">Multi-pass membrane protein</topology>
    </subcellularLocation>
</comment>
<dbReference type="InterPro" id="IPR037185">
    <property type="entry name" value="EmrE-like"/>
</dbReference>
<dbReference type="InterPro" id="IPR000390">
    <property type="entry name" value="Small_drug/metabolite_transptr"/>
</dbReference>
<name>A0A7J5UIJ1_9MICO</name>
<evidence type="ECO:0000256" key="4">
    <source>
        <dbReference type="ARBA" id="ARBA00022692"/>
    </source>
</evidence>
<evidence type="ECO:0000256" key="1">
    <source>
        <dbReference type="ARBA" id="ARBA00004651"/>
    </source>
</evidence>
<dbReference type="GO" id="GO:0022857">
    <property type="term" value="F:transmembrane transporter activity"/>
    <property type="evidence" value="ECO:0007669"/>
    <property type="project" value="InterPro"/>
</dbReference>
<keyword evidence="3" id="KW-1003">Cell membrane</keyword>
<comment type="caution">
    <text evidence="9">The sequence shown here is derived from an EMBL/GenBank/DDBJ whole genome shotgun (WGS) entry which is preliminary data.</text>
</comment>
<organism evidence="9 10">
    <name type="scientific">Georgenia thermotolerans</name>
    <dbReference type="NCBI Taxonomy" id="527326"/>
    <lineage>
        <taxon>Bacteria</taxon>
        <taxon>Bacillati</taxon>
        <taxon>Actinomycetota</taxon>
        <taxon>Actinomycetes</taxon>
        <taxon>Micrococcales</taxon>
        <taxon>Bogoriellaceae</taxon>
        <taxon>Georgenia</taxon>
    </lineage>
</organism>
<dbReference type="Gene3D" id="1.10.3730.20">
    <property type="match status" value="1"/>
</dbReference>
<dbReference type="InterPro" id="IPR045324">
    <property type="entry name" value="Small_multidrug_res"/>
</dbReference>
<comment type="similarity">
    <text evidence="7">Belongs to the drug/metabolite transporter (DMT) superfamily. Small multidrug resistance (SMR) (TC 2.A.7.1) family.</text>
</comment>
<evidence type="ECO:0000256" key="3">
    <source>
        <dbReference type="ARBA" id="ARBA00022475"/>
    </source>
</evidence>
<evidence type="ECO:0000313" key="9">
    <source>
        <dbReference type="EMBL" id="KAE8762199.1"/>
    </source>
</evidence>
<evidence type="ECO:0000256" key="7">
    <source>
        <dbReference type="RuleBase" id="RU003942"/>
    </source>
</evidence>
<protein>
    <submittedName>
        <fullName evidence="9">QacE family quaternary ammonium compound efflux SMR transporter</fullName>
    </submittedName>
</protein>
<evidence type="ECO:0000313" key="10">
    <source>
        <dbReference type="Proteomes" id="UP000451860"/>
    </source>
</evidence>
<dbReference type="OrthoDB" id="21828at2"/>
<keyword evidence="10" id="KW-1185">Reference proteome</keyword>
<dbReference type="PANTHER" id="PTHR30561">
    <property type="entry name" value="SMR FAMILY PROTON-DEPENDENT DRUG EFFLUX TRANSPORTER SUGE"/>
    <property type="match status" value="1"/>
</dbReference>
<feature type="transmembrane region" description="Helical" evidence="8">
    <location>
        <begin position="57"/>
        <end position="78"/>
    </location>
</feature>
<dbReference type="AlphaFoldDB" id="A0A7J5UIJ1"/>